<organism evidence="1 2">
    <name type="scientific">Enterocloster lavalensis</name>
    <dbReference type="NCBI Taxonomy" id="460384"/>
    <lineage>
        <taxon>Bacteria</taxon>
        <taxon>Bacillati</taxon>
        <taxon>Bacillota</taxon>
        <taxon>Clostridia</taxon>
        <taxon>Lachnospirales</taxon>
        <taxon>Lachnospiraceae</taxon>
        <taxon>Enterocloster</taxon>
    </lineage>
</organism>
<evidence type="ECO:0000313" key="1">
    <source>
        <dbReference type="EMBL" id="SET39215.1"/>
    </source>
</evidence>
<dbReference type="GeneID" id="93276558"/>
<dbReference type="Proteomes" id="UP000198508">
    <property type="component" value="Unassembled WGS sequence"/>
</dbReference>
<name>A0A1I0E2C3_9FIRM</name>
<protein>
    <recommendedName>
        <fullName evidence="3">PD-(D/E)XK nuclease superfamily protein</fullName>
    </recommendedName>
</protein>
<accession>A0A1I0E2C3</accession>
<keyword evidence="2" id="KW-1185">Reference proteome</keyword>
<evidence type="ECO:0000313" key="2">
    <source>
        <dbReference type="Proteomes" id="UP000198508"/>
    </source>
</evidence>
<gene>
    <name evidence="1" type="ORF">SAMN05216313_105221</name>
</gene>
<evidence type="ECO:0008006" key="3">
    <source>
        <dbReference type="Google" id="ProtNLM"/>
    </source>
</evidence>
<dbReference type="RefSeq" id="WP_092361898.1">
    <property type="nucleotide sequence ID" value="NZ_FOIM01000005.1"/>
</dbReference>
<dbReference type="EMBL" id="FOIM01000005">
    <property type="protein sequence ID" value="SET39215.1"/>
    <property type="molecule type" value="Genomic_DNA"/>
</dbReference>
<dbReference type="STRING" id="460384.SAMN05216313_105221"/>
<sequence>MNNDLKKIFNKANDKFLRSTKKMIYDDVSERCLCSELKLFLQEQLNNTIYKNYHIDNEYNRNCGHIKTTINGNMKEIVIQCDLIIHSRGENELQDNLIALEMKKSYQSEESKDNDRDRLCALTKSTHDKDTYSYDGKTFPKHVCGYRLGIYYEIDKDEKKILVEYYANGRMFEKYEKKIENAGKKRMNY</sequence>
<proteinExistence type="predicted"/>
<reference evidence="2" key="1">
    <citation type="submission" date="2016-10" db="EMBL/GenBank/DDBJ databases">
        <authorList>
            <person name="Varghese N."/>
            <person name="Submissions S."/>
        </authorList>
    </citation>
    <scope>NUCLEOTIDE SEQUENCE [LARGE SCALE GENOMIC DNA]</scope>
    <source>
        <strain evidence="2">NLAE-zl-G277</strain>
    </source>
</reference>
<dbReference type="AlphaFoldDB" id="A0A1I0E2C3"/>